<dbReference type="RefSeq" id="WP_121534999.1">
    <property type="nucleotide sequence ID" value="NZ_RCHI01000030.1"/>
</dbReference>
<gene>
    <name evidence="1" type="ORF">DYS74_17950</name>
</gene>
<dbReference type="Proteomes" id="UP000279673">
    <property type="component" value="Unassembled WGS sequence"/>
</dbReference>
<organism evidence="1 2">
    <name type="scientific">Paenirhodobacter hankyongi</name>
    <dbReference type="NCBI Taxonomy" id="2294033"/>
    <lineage>
        <taxon>Bacteria</taxon>
        <taxon>Pseudomonadati</taxon>
        <taxon>Pseudomonadota</taxon>
        <taxon>Alphaproteobacteria</taxon>
        <taxon>Rhodobacterales</taxon>
        <taxon>Rhodobacter group</taxon>
        <taxon>Paenirhodobacter</taxon>
    </lineage>
</organism>
<reference evidence="1 2" key="1">
    <citation type="submission" date="2018-10" db="EMBL/GenBank/DDBJ databases">
        <title>Rhodobacter sp . BO-81.</title>
        <authorList>
            <person name="Im W.T."/>
        </authorList>
    </citation>
    <scope>NUCLEOTIDE SEQUENCE [LARGE SCALE GENOMIC DNA]</scope>
    <source>
        <strain evidence="1 2">BO-81</strain>
    </source>
</reference>
<dbReference type="InterPro" id="IPR011231">
    <property type="entry name" value="Phage_VT1-Sakai_H0018"/>
</dbReference>
<sequence>MKNWNSPGEHITLPAPADVSSGAFVTVGAIRGVAQGAAAAGEEVVLVRRGVFDLPKVAAEAWTTGAKVYWDATAKLMTTIDTDNALVGAATALAAGGSATGRVLLDGVIR</sequence>
<dbReference type="PIRSF" id="PIRSF030771">
    <property type="entry name" value="UCP030771"/>
    <property type="match status" value="1"/>
</dbReference>
<name>A0A421BJD4_9RHOB</name>
<accession>A0A421BJD4</accession>
<comment type="caution">
    <text evidence="1">The sequence shown here is derived from an EMBL/GenBank/DDBJ whole genome shotgun (WGS) entry which is preliminary data.</text>
</comment>
<evidence type="ECO:0000313" key="1">
    <source>
        <dbReference type="EMBL" id="RLL61526.1"/>
    </source>
</evidence>
<protein>
    <submittedName>
        <fullName evidence="1">DUF2190 family protein</fullName>
    </submittedName>
</protein>
<proteinExistence type="predicted"/>
<dbReference type="EMBL" id="RCHI01000030">
    <property type="protein sequence ID" value="RLL61526.1"/>
    <property type="molecule type" value="Genomic_DNA"/>
</dbReference>
<keyword evidence="2" id="KW-1185">Reference proteome</keyword>
<evidence type="ECO:0000313" key="2">
    <source>
        <dbReference type="Proteomes" id="UP000279673"/>
    </source>
</evidence>
<dbReference type="Pfam" id="PF09956">
    <property type="entry name" value="Phage_cement_2"/>
    <property type="match status" value="1"/>
</dbReference>
<dbReference type="AlphaFoldDB" id="A0A421BJD4"/>